<dbReference type="SUPFAM" id="SSF53850">
    <property type="entry name" value="Periplasmic binding protein-like II"/>
    <property type="match status" value="1"/>
</dbReference>
<dbReference type="Pfam" id="PF14503">
    <property type="entry name" value="YhfZ_C"/>
    <property type="match status" value="1"/>
</dbReference>
<name>A0ABR7FTB3_9FIRM</name>
<dbReference type="Gene3D" id="3.40.190.10">
    <property type="entry name" value="Periplasmic binding protein-like II"/>
    <property type="match status" value="2"/>
</dbReference>
<dbReference type="NCBIfam" id="NF041241">
    <property type="entry name" value="YhfZ_full"/>
    <property type="match status" value="1"/>
</dbReference>
<proteinExistence type="predicted"/>
<dbReference type="InterPro" id="IPR041444">
    <property type="entry name" value="HTH_41"/>
</dbReference>
<feature type="domain" description="YhfZ helix-turn-helix" evidence="1">
    <location>
        <begin position="24"/>
        <end position="71"/>
    </location>
</feature>
<dbReference type="InterPro" id="IPR036388">
    <property type="entry name" value="WH-like_DNA-bd_sf"/>
</dbReference>
<protein>
    <submittedName>
        <fullName evidence="3">ABC transporter substrate-binding protein</fullName>
    </submittedName>
</protein>
<evidence type="ECO:0000313" key="4">
    <source>
        <dbReference type="Proteomes" id="UP000635828"/>
    </source>
</evidence>
<dbReference type="Pfam" id="PF14502">
    <property type="entry name" value="HTH_41"/>
    <property type="match status" value="1"/>
</dbReference>
<evidence type="ECO:0000313" key="3">
    <source>
        <dbReference type="EMBL" id="MBC5678447.1"/>
    </source>
</evidence>
<accession>A0ABR7FTB3</accession>
<reference evidence="3 4" key="1">
    <citation type="submission" date="2020-08" db="EMBL/GenBank/DDBJ databases">
        <title>Genome public.</title>
        <authorList>
            <person name="Liu C."/>
            <person name="Sun Q."/>
        </authorList>
    </citation>
    <scope>NUCLEOTIDE SEQUENCE [LARGE SCALE GENOMIC DNA]</scope>
    <source>
        <strain evidence="3 4">NSJ-7</strain>
    </source>
</reference>
<sequence>MDQNLYQKIGVTIGQLAQDFLTRNVGDRIPSVSEYQEKFHVSRGTIQNALAYIKESQGISLKAHGHMGTYIEGIDYARLQNCCIREEILGIMPLPYSVTYEGFATAVYETMKGLNFNMAYSRGAVGRIRLVESGTYQFAVCSQYAAEQAMREGSKVEIVMNFGAGSFLSRHVLMLRDTDGTGIVDGMRVGYDSTSLDQSKITERIIRDKKVELVEIKTQNIISGLKAGTIDAGVWNYDDIIAHGQVGLKVVFLSEEEYDVRFSAAVIIVKKGAEYIKALLEKHISKERVLKVLEEVRTGERVADY</sequence>
<dbReference type="RefSeq" id="WP_024728664.1">
    <property type="nucleotide sequence ID" value="NZ_JACOOS010000016.1"/>
</dbReference>
<organism evidence="3 4">
    <name type="scientific">Anaerostipes hominis</name>
    <name type="common">ex Liu et al. 2021</name>
    <dbReference type="NCBI Taxonomy" id="2763018"/>
    <lineage>
        <taxon>Bacteria</taxon>
        <taxon>Bacillati</taxon>
        <taxon>Bacillota</taxon>
        <taxon>Clostridia</taxon>
        <taxon>Lachnospirales</taxon>
        <taxon>Lachnospiraceae</taxon>
        <taxon>Anaerostipes</taxon>
    </lineage>
</organism>
<evidence type="ECO:0000259" key="2">
    <source>
        <dbReference type="Pfam" id="PF14503"/>
    </source>
</evidence>
<gene>
    <name evidence="3" type="ORF">H8S22_12805</name>
</gene>
<comment type="caution">
    <text evidence="3">The sequence shown here is derived from an EMBL/GenBank/DDBJ whole genome shotgun (WGS) entry which is preliminary data.</text>
</comment>
<dbReference type="EMBL" id="JACOOS010000016">
    <property type="protein sequence ID" value="MBC5678447.1"/>
    <property type="molecule type" value="Genomic_DNA"/>
</dbReference>
<keyword evidence="4" id="KW-1185">Reference proteome</keyword>
<dbReference type="Gene3D" id="1.10.10.10">
    <property type="entry name" value="Winged helix-like DNA-binding domain superfamily/Winged helix DNA-binding domain"/>
    <property type="match status" value="1"/>
</dbReference>
<evidence type="ECO:0000259" key="1">
    <source>
        <dbReference type="Pfam" id="PF14502"/>
    </source>
</evidence>
<feature type="domain" description="Uncharacterised protein YhfZ C-terminal" evidence="2">
    <location>
        <begin position="75"/>
        <end position="305"/>
    </location>
</feature>
<dbReference type="InterPro" id="IPR032791">
    <property type="entry name" value="YhfZ_C"/>
</dbReference>
<dbReference type="Proteomes" id="UP000635828">
    <property type="component" value="Unassembled WGS sequence"/>
</dbReference>